<reference evidence="1" key="1">
    <citation type="journal article" date="2013" name="Genetics">
        <title>The draft genome and transcriptome of Panagrellus redivivus are shaped by the harsh demands of a free-living lifestyle.</title>
        <authorList>
            <person name="Srinivasan J."/>
            <person name="Dillman A.R."/>
            <person name="Macchietto M.G."/>
            <person name="Heikkinen L."/>
            <person name="Lakso M."/>
            <person name="Fracchia K.M."/>
            <person name="Antoshechkin I."/>
            <person name="Mortazavi A."/>
            <person name="Wong G."/>
            <person name="Sternberg P.W."/>
        </authorList>
    </citation>
    <scope>NUCLEOTIDE SEQUENCE [LARGE SCALE GENOMIC DNA]</scope>
    <source>
        <strain evidence="1">MT8872</strain>
    </source>
</reference>
<evidence type="ECO:0000313" key="1">
    <source>
        <dbReference type="Proteomes" id="UP000492821"/>
    </source>
</evidence>
<evidence type="ECO:0000313" key="2">
    <source>
        <dbReference type="WBParaSite" id="Pan_g206.t1"/>
    </source>
</evidence>
<dbReference type="AlphaFoldDB" id="A0A7E4VFU5"/>
<keyword evidence="1" id="KW-1185">Reference proteome</keyword>
<dbReference type="Proteomes" id="UP000492821">
    <property type="component" value="Unassembled WGS sequence"/>
</dbReference>
<sequence length="213" mass="23376">MYAVPPASLLPAIAKTGITGSSIMVGVKCSNCVILVAVKPPISQGVQFSTASDSHRSILSSARNVSHVDKKVLMQAEFRSPQELADKISFHYKTRTPPTAIMASIIDSRENLSLSLAFSACDIAVLRKQQDTFERVWYSTSMTRNILDGAVSQRLRMTPQKIEQLGGFAVPKASQVDIHAQHLTSILSRTAARRPQRNRLPIASVNKTRIHLL</sequence>
<name>A0A7E4VFU5_PANRE</name>
<accession>A0A7E4VFU5</accession>
<proteinExistence type="predicted"/>
<reference evidence="2" key="2">
    <citation type="submission" date="2020-10" db="UniProtKB">
        <authorList>
            <consortium name="WormBaseParasite"/>
        </authorList>
    </citation>
    <scope>IDENTIFICATION</scope>
</reference>
<dbReference type="WBParaSite" id="Pan_g206.t1">
    <property type="protein sequence ID" value="Pan_g206.t1"/>
    <property type="gene ID" value="Pan_g206"/>
</dbReference>
<protein>
    <submittedName>
        <fullName evidence="2">Uncharacterized protein</fullName>
    </submittedName>
</protein>
<organism evidence="1 2">
    <name type="scientific">Panagrellus redivivus</name>
    <name type="common">Microworm</name>
    <dbReference type="NCBI Taxonomy" id="6233"/>
    <lineage>
        <taxon>Eukaryota</taxon>
        <taxon>Metazoa</taxon>
        <taxon>Ecdysozoa</taxon>
        <taxon>Nematoda</taxon>
        <taxon>Chromadorea</taxon>
        <taxon>Rhabditida</taxon>
        <taxon>Tylenchina</taxon>
        <taxon>Panagrolaimomorpha</taxon>
        <taxon>Panagrolaimoidea</taxon>
        <taxon>Panagrolaimidae</taxon>
        <taxon>Panagrellus</taxon>
    </lineage>
</organism>